<proteinExistence type="predicted"/>
<evidence type="ECO:0000313" key="5">
    <source>
        <dbReference type="Proteomes" id="UP000283269"/>
    </source>
</evidence>
<dbReference type="Gene3D" id="1.25.10.10">
    <property type="entry name" value="Leucine-rich Repeat Variant"/>
    <property type="match status" value="1"/>
</dbReference>
<dbReference type="STRING" id="93625.A0A409VLH5"/>
<dbReference type="SUPFAM" id="SSF48371">
    <property type="entry name" value="ARM repeat"/>
    <property type="match status" value="1"/>
</dbReference>
<evidence type="ECO:0000259" key="2">
    <source>
        <dbReference type="Pfam" id="PF24173"/>
    </source>
</evidence>
<comment type="caution">
    <text evidence="4">The sequence shown here is derived from an EMBL/GenBank/DDBJ whole genome shotgun (WGS) entry which is preliminary data.</text>
</comment>
<dbReference type="InterPro" id="IPR016024">
    <property type="entry name" value="ARM-type_fold"/>
</dbReference>
<dbReference type="Proteomes" id="UP000283269">
    <property type="component" value="Unassembled WGS sequence"/>
</dbReference>
<accession>A0A409VLH5</accession>
<reference evidence="4 5" key="1">
    <citation type="journal article" date="2018" name="Evol. Lett.">
        <title>Horizontal gene cluster transfer increased hallucinogenic mushroom diversity.</title>
        <authorList>
            <person name="Reynolds H.T."/>
            <person name="Vijayakumar V."/>
            <person name="Gluck-Thaler E."/>
            <person name="Korotkin H.B."/>
            <person name="Matheny P.B."/>
            <person name="Slot J.C."/>
        </authorList>
    </citation>
    <scope>NUCLEOTIDE SEQUENCE [LARGE SCALE GENOMIC DNA]</scope>
    <source>
        <strain evidence="4 5">2631</strain>
    </source>
</reference>
<dbReference type="FunCoup" id="A0A409VLH5">
    <property type="interactions" value="513"/>
</dbReference>
<dbReference type="OrthoDB" id="49511at2759"/>
<sequence length="1134" mass="124448">MATEQFNTNVYFNQLKVVCVPLLGASRLTPASHATTSSLLDQLNKILSEIPPENLTANLISYVFLPLSTILQRNASVDIPNQILEKILIALKLLVESWWWTCDIKVWEQIFMLCGAVVGGLDMKPGQKRDDETRDAATRCILALLRPRKDKEASKRSLLPNVPEERLALFQAHAQNPKFIPVIGQTLDSIMVSSSSLNISLQRASLEVAYLLIDIYLPDGLVPSVLPGTVSTMTKICLGIPQGKKGWANGEIVAQGLKVMQSVVTKAIGNDVCERDGAIRHVHDLSDFLNTAPTTISESTTQTTYGTQRSESWLRGTSAQLHIAINTLSPLLSHPTPAALLGLSRFSASIIQSTSLTLPQTQPLLLSFLLALSISDYGSVSSEARRQLTILLSNPSDVQIPLQRAIMVNLGENLSALPRLLSTQIDSRVSHAAGLITAVCRLASDTSSNAALPVIAKGVGKLLGPTGGIEKWGWSLLSVLEMIEPPVMVTDMSGAQLALENDPSSTQWVNFPELMFKNISSHETRDALNNMFHALGAAGGDAGLFAVEWFIIVGHTGSSITSVAALWCACRLLEGIARISLYDGQASALSSSLASRRLDKQARSLAKNIAEIWDMSYDLPDETRLPNPEEDNPVLVQHQIGIDRLHETLKIIKPSGHKSSKTKYQPVVHRVLSLQLIAVAAGISQARFHPLFIHVLYPVLHSLVSPVSFLSSTALATLNYITISTSYASSANLLLSNFDYVLDSVSRRLTQRWLDIDATKVLGIMVRLVGADIVEKAGDVVEECFDRLDEYHGYGPIVDGLIEVLMEVLKVVEVEVGANKTATTNSTCAPAENRGPQRVSLDDFFEFLPRRFESPPEDNTDYGPAPREPWGAKDSDDEEHEEGIKDQDASGFSKPQPASSEEPLPTPIQALTKQIISRSLYFLTHNSPVIRAKILKLLALSVPVLPESALLPSIHSAWPFIVNRLGDSETFVVSAAAGLVEALAKDMGEFMFRRVWDNVWPKFQSMLSSLEKGESASALTRSDKGVGTESAYTHSHRLYRSFIKTMTFALRGVHEHETSFWEVIMAFRRFLSITAQEELQHCAIDLYVQAGKLNPDSVWLILSSTIDPAEPIMEFMKGSWDIRQNADRILKSLN</sequence>
<dbReference type="GO" id="GO:0005737">
    <property type="term" value="C:cytoplasm"/>
    <property type="evidence" value="ECO:0007669"/>
    <property type="project" value="TreeGrafter"/>
</dbReference>
<organism evidence="4 5">
    <name type="scientific">Psilocybe cyanescens</name>
    <dbReference type="NCBI Taxonomy" id="93625"/>
    <lineage>
        <taxon>Eukaryota</taxon>
        <taxon>Fungi</taxon>
        <taxon>Dikarya</taxon>
        <taxon>Basidiomycota</taxon>
        <taxon>Agaricomycotina</taxon>
        <taxon>Agaricomycetes</taxon>
        <taxon>Agaricomycetidae</taxon>
        <taxon>Agaricales</taxon>
        <taxon>Agaricineae</taxon>
        <taxon>Strophariaceae</taxon>
        <taxon>Psilocybe</taxon>
    </lineage>
</organism>
<dbReference type="Pfam" id="PF24173">
    <property type="entry name" value="TPR_TTI1_N"/>
    <property type="match status" value="1"/>
</dbReference>
<dbReference type="EMBL" id="NHYD01003976">
    <property type="protein sequence ID" value="PPQ67121.1"/>
    <property type="molecule type" value="Genomic_DNA"/>
</dbReference>
<evidence type="ECO:0000256" key="1">
    <source>
        <dbReference type="SAM" id="MobiDB-lite"/>
    </source>
</evidence>
<dbReference type="InterPro" id="IPR052587">
    <property type="entry name" value="TELO2-interacting_protein_1"/>
</dbReference>
<gene>
    <name evidence="4" type="ORF">CVT25_005722</name>
</gene>
<feature type="domain" description="TTI1 N-terminal TPR" evidence="2">
    <location>
        <begin position="12"/>
        <end position="373"/>
    </location>
</feature>
<dbReference type="Pfam" id="PF24181">
    <property type="entry name" value="TPR_TTI1_C"/>
    <property type="match status" value="1"/>
</dbReference>
<dbReference type="InterPro" id="IPR057567">
    <property type="entry name" value="TPR_TTI1_C"/>
</dbReference>
<keyword evidence="5" id="KW-1185">Reference proteome</keyword>
<dbReference type="Pfam" id="PF21547">
    <property type="entry name" value="TTI1"/>
    <property type="match status" value="1"/>
</dbReference>
<dbReference type="InterPro" id="IPR057566">
    <property type="entry name" value="TPR_TTI1_N"/>
</dbReference>
<dbReference type="InterPro" id="IPR049362">
    <property type="entry name" value="TTI1_rpt"/>
</dbReference>
<dbReference type="PANTHER" id="PTHR18460">
    <property type="entry name" value="TEL2 INTERACTING PROTEIN 1 TTI1 FAMILY MEMBER"/>
    <property type="match status" value="1"/>
</dbReference>
<dbReference type="InParanoid" id="A0A409VLH5"/>
<feature type="region of interest" description="Disordered" evidence="1">
    <location>
        <begin position="852"/>
        <end position="906"/>
    </location>
</feature>
<feature type="domain" description="TTI1 C-terminal TPR" evidence="3">
    <location>
        <begin position="804"/>
        <end position="1099"/>
    </location>
</feature>
<protein>
    <recommendedName>
        <fullName evidence="6">TEL2-interacting protein 1</fullName>
    </recommendedName>
</protein>
<evidence type="ECO:0000313" key="4">
    <source>
        <dbReference type="EMBL" id="PPQ67121.1"/>
    </source>
</evidence>
<evidence type="ECO:0008006" key="6">
    <source>
        <dbReference type="Google" id="ProtNLM"/>
    </source>
</evidence>
<dbReference type="AlphaFoldDB" id="A0A409VLH5"/>
<evidence type="ECO:0000259" key="3">
    <source>
        <dbReference type="Pfam" id="PF24181"/>
    </source>
</evidence>
<name>A0A409VLH5_PSICY</name>
<dbReference type="PANTHER" id="PTHR18460:SF3">
    <property type="entry name" value="TELO2-INTERACTING PROTEIN 1 HOMOLOG"/>
    <property type="match status" value="1"/>
</dbReference>
<dbReference type="InterPro" id="IPR011989">
    <property type="entry name" value="ARM-like"/>
</dbReference>